<feature type="coiled-coil region" evidence="1">
    <location>
        <begin position="235"/>
        <end position="262"/>
    </location>
</feature>
<evidence type="ECO:0000313" key="5">
    <source>
        <dbReference type="Proteomes" id="UP000799779"/>
    </source>
</evidence>
<keyword evidence="3" id="KW-0812">Transmembrane</keyword>
<protein>
    <submittedName>
        <fullName evidence="4">Uncharacterized protein</fullName>
    </submittedName>
</protein>
<accession>A0A6A5W4P4</accession>
<evidence type="ECO:0000256" key="2">
    <source>
        <dbReference type="SAM" id="MobiDB-lite"/>
    </source>
</evidence>
<feature type="transmembrane region" description="Helical" evidence="3">
    <location>
        <begin position="283"/>
        <end position="301"/>
    </location>
</feature>
<evidence type="ECO:0000313" key="4">
    <source>
        <dbReference type="EMBL" id="KAF1995894.1"/>
    </source>
</evidence>
<dbReference type="EMBL" id="ML977632">
    <property type="protein sequence ID" value="KAF1995894.1"/>
    <property type="molecule type" value="Genomic_DNA"/>
</dbReference>
<feature type="compositionally biased region" description="Basic and acidic residues" evidence="2">
    <location>
        <begin position="122"/>
        <end position="154"/>
    </location>
</feature>
<organism evidence="4 5">
    <name type="scientific">Amniculicola lignicola CBS 123094</name>
    <dbReference type="NCBI Taxonomy" id="1392246"/>
    <lineage>
        <taxon>Eukaryota</taxon>
        <taxon>Fungi</taxon>
        <taxon>Dikarya</taxon>
        <taxon>Ascomycota</taxon>
        <taxon>Pezizomycotina</taxon>
        <taxon>Dothideomycetes</taxon>
        <taxon>Pleosporomycetidae</taxon>
        <taxon>Pleosporales</taxon>
        <taxon>Amniculicolaceae</taxon>
        <taxon>Amniculicola</taxon>
    </lineage>
</organism>
<feature type="compositionally biased region" description="Polar residues" evidence="2">
    <location>
        <begin position="155"/>
        <end position="165"/>
    </location>
</feature>
<feature type="compositionally biased region" description="Basic residues" evidence="2">
    <location>
        <begin position="54"/>
        <end position="78"/>
    </location>
</feature>
<dbReference type="OrthoDB" id="5419542at2759"/>
<feature type="compositionally biased region" description="Low complexity" evidence="2">
    <location>
        <begin position="101"/>
        <end position="111"/>
    </location>
</feature>
<keyword evidence="3" id="KW-0472">Membrane</keyword>
<keyword evidence="1" id="KW-0175">Coiled coil</keyword>
<feature type="region of interest" description="Disordered" evidence="2">
    <location>
        <begin position="32"/>
        <end position="80"/>
    </location>
</feature>
<name>A0A6A5W4P4_9PLEO</name>
<dbReference type="AlphaFoldDB" id="A0A6A5W4P4"/>
<keyword evidence="5" id="KW-1185">Reference proteome</keyword>
<dbReference type="Proteomes" id="UP000799779">
    <property type="component" value="Unassembled WGS sequence"/>
</dbReference>
<feature type="region of interest" description="Disordered" evidence="2">
    <location>
        <begin position="96"/>
        <end position="165"/>
    </location>
</feature>
<sequence length="372" mass="42501">MHLTYEALLCHYHHYAMEPFNRQDISARNPSFRTNLFQPSSPPRVTTEPPNSAKKSHLSLHSHHHKHHNHHHRRHSRHARDIAHSAAQLHPLTSVGDLLKSSSGSSRNSPSDSRRHSQVQPDQDRQIGVPERRPVRPEDVARERAKVKARESELRSSLQALSETSLKTSRQLDDTYYSILEKVSVLRQTIGNLQELSTLTQELHETFKGDAEELVEDAHGQLEGFSNFHTQQEQIESLEARIRTGREKANALTARLEEARKQVDARAKVESEWEARTTRRLRWLWSVLGTVLVIVFLVILFQRLRPLNHAYREEAVLHFVDRANLVDAPIPEPAKEAILGVSEPQTSARRKTLLFESTTATGDAALRAFDEL</sequence>
<gene>
    <name evidence="4" type="ORF">P154DRAFT_525996</name>
</gene>
<evidence type="ECO:0000256" key="1">
    <source>
        <dbReference type="SAM" id="Coils"/>
    </source>
</evidence>
<reference evidence="4" key="1">
    <citation type="journal article" date="2020" name="Stud. Mycol.">
        <title>101 Dothideomycetes genomes: a test case for predicting lifestyles and emergence of pathogens.</title>
        <authorList>
            <person name="Haridas S."/>
            <person name="Albert R."/>
            <person name="Binder M."/>
            <person name="Bloem J."/>
            <person name="Labutti K."/>
            <person name="Salamov A."/>
            <person name="Andreopoulos B."/>
            <person name="Baker S."/>
            <person name="Barry K."/>
            <person name="Bills G."/>
            <person name="Bluhm B."/>
            <person name="Cannon C."/>
            <person name="Castanera R."/>
            <person name="Culley D."/>
            <person name="Daum C."/>
            <person name="Ezra D."/>
            <person name="Gonzalez J."/>
            <person name="Henrissat B."/>
            <person name="Kuo A."/>
            <person name="Liang C."/>
            <person name="Lipzen A."/>
            <person name="Lutzoni F."/>
            <person name="Magnuson J."/>
            <person name="Mondo S."/>
            <person name="Nolan M."/>
            <person name="Ohm R."/>
            <person name="Pangilinan J."/>
            <person name="Park H.-J."/>
            <person name="Ramirez L."/>
            <person name="Alfaro M."/>
            <person name="Sun H."/>
            <person name="Tritt A."/>
            <person name="Yoshinaga Y."/>
            <person name="Zwiers L.-H."/>
            <person name="Turgeon B."/>
            <person name="Goodwin S."/>
            <person name="Spatafora J."/>
            <person name="Crous P."/>
            <person name="Grigoriev I."/>
        </authorList>
    </citation>
    <scope>NUCLEOTIDE SEQUENCE</scope>
    <source>
        <strain evidence="4">CBS 123094</strain>
    </source>
</reference>
<evidence type="ECO:0000256" key="3">
    <source>
        <dbReference type="SAM" id="Phobius"/>
    </source>
</evidence>
<proteinExistence type="predicted"/>
<keyword evidence="3" id="KW-1133">Transmembrane helix</keyword>